<sequence>MFIRSCPYDHAMGGVQTEMPAVGSVVYGSCDTNMVIGGPNDVDGNRDSDRQQSMDVIVLLALALAFYIISQLHVYFNLNMSIH</sequence>
<dbReference type="EMBL" id="CACVBM020001507">
    <property type="protein sequence ID" value="CAA7052720.1"/>
    <property type="molecule type" value="Genomic_DNA"/>
</dbReference>
<proteinExistence type="predicted"/>
<keyword evidence="1" id="KW-0472">Membrane</keyword>
<protein>
    <submittedName>
        <fullName evidence="2">Uncharacterized protein</fullName>
    </submittedName>
</protein>
<accession>A0A6D2KU98</accession>
<gene>
    <name evidence="2" type="ORF">MERR_LOCUS39955</name>
</gene>
<name>A0A6D2KU98_9BRAS</name>
<comment type="caution">
    <text evidence="2">The sequence shown here is derived from an EMBL/GenBank/DDBJ whole genome shotgun (WGS) entry which is preliminary data.</text>
</comment>
<reference evidence="2" key="1">
    <citation type="submission" date="2020-01" db="EMBL/GenBank/DDBJ databases">
        <authorList>
            <person name="Mishra B."/>
        </authorList>
    </citation>
    <scope>NUCLEOTIDE SEQUENCE [LARGE SCALE GENOMIC DNA]</scope>
</reference>
<dbReference type="Proteomes" id="UP000467841">
    <property type="component" value="Unassembled WGS sequence"/>
</dbReference>
<dbReference type="AlphaFoldDB" id="A0A6D2KU98"/>
<evidence type="ECO:0000256" key="1">
    <source>
        <dbReference type="SAM" id="Phobius"/>
    </source>
</evidence>
<feature type="transmembrane region" description="Helical" evidence="1">
    <location>
        <begin position="56"/>
        <end position="76"/>
    </location>
</feature>
<organism evidence="2 3">
    <name type="scientific">Microthlaspi erraticum</name>
    <dbReference type="NCBI Taxonomy" id="1685480"/>
    <lineage>
        <taxon>Eukaryota</taxon>
        <taxon>Viridiplantae</taxon>
        <taxon>Streptophyta</taxon>
        <taxon>Embryophyta</taxon>
        <taxon>Tracheophyta</taxon>
        <taxon>Spermatophyta</taxon>
        <taxon>Magnoliopsida</taxon>
        <taxon>eudicotyledons</taxon>
        <taxon>Gunneridae</taxon>
        <taxon>Pentapetalae</taxon>
        <taxon>rosids</taxon>
        <taxon>malvids</taxon>
        <taxon>Brassicales</taxon>
        <taxon>Brassicaceae</taxon>
        <taxon>Coluteocarpeae</taxon>
        <taxon>Microthlaspi</taxon>
    </lineage>
</organism>
<evidence type="ECO:0000313" key="3">
    <source>
        <dbReference type="Proteomes" id="UP000467841"/>
    </source>
</evidence>
<evidence type="ECO:0000313" key="2">
    <source>
        <dbReference type="EMBL" id="CAA7052720.1"/>
    </source>
</evidence>
<keyword evidence="1" id="KW-0812">Transmembrane</keyword>
<keyword evidence="1" id="KW-1133">Transmembrane helix</keyword>
<keyword evidence="3" id="KW-1185">Reference proteome</keyword>